<feature type="transmembrane region" description="Helical" evidence="1">
    <location>
        <begin position="636"/>
        <end position="656"/>
    </location>
</feature>
<proteinExistence type="predicted"/>
<feature type="transmembrane region" description="Helical" evidence="1">
    <location>
        <begin position="803"/>
        <end position="821"/>
    </location>
</feature>
<feature type="transmembrane region" description="Helical" evidence="1">
    <location>
        <begin position="827"/>
        <end position="849"/>
    </location>
</feature>
<feature type="transmembrane region" description="Helical" evidence="1">
    <location>
        <begin position="677"/>
        <end position="694"/>
    </location>
</feature>
<feature type="transmembrane region" description="Helical" evidence="1">
    <location>
        <begin position="761"/>
        <end position="782"/>
    </location>
</feature>
<dbReference type="SUPFAM" id="SSF52540">
    <property type="entry name" value="P-loop containing nucleoside triphosphate hydrolases"/>
    <property type="match status" value="1"/>
</dbReference>
<protein>
    <submittedName>
        <fullName evidence="2">MFS family permease</fullName>
    </submittedName>
</protein>
<organism evidence="2 3">
    <name type="scientific">Streptomyces umbrinus</name>
    <dbReference type="NCBI Taxonomy" id="67370"/>
    <lineage>
        <taxon>Bacteria</taxon>
        <taxon>Bacillati</taxon>
        <taxon>Actinomycetota</taxon>
        <taxon>Actinomycetes</taxon>
        <taxon>Kitasatosporales</taxon>
        <taxon>Streptomycetaceae</taxon>
        <taxon>Streptomyces</taxon>
        <taxon>Streptomyces phaeochromogenes group</taxon>
    </lineage>
</organism>
<keyword evidence="1" id="KW-0812">Transmembrane</keyword>
<evidence type="ECO:0000313" key="2">
    <source>
        <dbReference type="EMBL" id="MDQ1032794.1"/>
    </source>
</evidence>
<keyword evidence="1" id="KW-0472">Membrane</keyword>
<evidence type="ECO:0000313" key="3">
    <source>
        <dbReference type="Proteomes" id="UP001230328"/>
    </source>
</evidence>
<dbReference type="Proteomes" id="UP001230328">
    <property type="component" value="Unassembled WGS sequence"/>
</dbReference>
<reference evidence="2 3" key="1">
    <citation type="submission" date="2023-07" db="EMBL/GenBank/DDBJ databases">
        <title>Comparative genomics of wheat-associated soil bacteria to identify genetic determinants of phenazine resistance.</title>
        <authorList>
            <person name="Mouncey N."/>
        </authorList>
    </citation>
    <scope>NUCLEOTIDE SEQUENCE [LARGE SCALE GENOMIC DNA]</scope>
    <source>
        <strain evidence="2 3">V2I4</strain>
    </source>
</reference>
<comment type="caution">
    <text evidence="2">The sequence shown here is derived from an EMBL/GenBank/DDBJ whole genome shotgun (WGS) entry which is preliminary data.</text>
</comment>
<name>A0ABU0TAF4_9ACTN</name>
<dbReference type="InterPro" id="IPR027417">
    <property type="entry name" value="P-loop_NTPase"/>
</dbReference>
<dbReference type="Gene3D" id="3.40.50.300">
    <property type="entry name" value="P-loop containing nucleotide triphosphate hydrolases"/>
    <property type="match status" value="1"/>
</dbReference>
<accession>A0ABU0TAF4</accession>
<dbReference type="EMBL" id="JAUSZI010000002">
    <property type="protein sequence ID" value="MDQ1032794.1"/>
    <property type="molecule type" value="Genomic_DNA"/>
</dbReference>
<gene>
    <name evidence="2" type="ORF">QF035_010376</name>
</gene>
<feature type="transmembrane region" description="Helical" evidence="1">
    <location>
        <begin position="739"/>
        <end position="755"/>
    </location>
</feature>
<feature type="transmembrane region" description="Helical" evidence="1">
    <location>
        <begin position="700"/>
        <end position="718"/>
    </location>
</feature>
<keyword evidence="1" id="KW-1133">Transmembrane helix</keyword>
<evidence type="ECO:0000256" key="1">
    <source>
        <dbReference type="SAM" id="Phobius"/>
    </source>
</evidence>
<sequence length="923" mass="100387">MPWAQIVVSVGHPQDADIHRCLASVPWTDREGRDVALLLLVDKVDVPGMVRWGRPVGNTPLPYEGMGFPSATFRDGQNNVEYLRGQLPPQAGGVGARDLYVLDQTSWPDMRPDGEQAWSGASGSAVFCQNHLVGVVIHDDEVFANRRLHACPARTFTGDPEFAALLRRHGDGPPTLVDISAAHGVEPEGPGPEAGSQPAERVGARLPEISRRVLAAADALADEVEDQWKVEASRQRLLEPTPIPVRWNRSRLHVAGAVELAVDPSRQPIYIAPTVPTAKPAALGSVENGELESLCPIYEGLASGRVVILGRSGGGKSSAAIITLLNALRNRKNTTDAEERAQTPVPVLLTCRDWEPNRVGLIEWLTRRLAADYHGLRARERNYPALRARKRKKETLASQLVRSGRVTLFLDGLDELDPEFQAIALEEIDRQTTLRFVLLSRTEAFAEAVERSHHLSRALVLELSPVFSEEAADYLRRCHVVPERPDWRRLTEHLQSSPDSVISEALSSPLALMLLRAVSNDEAIVRRLLTPETFDSRDDVEDYLLDQYPRVACRPLPGEPSRPTAEEVELCLGYMAHRMSQEASTTLLWQHLHRWQPWLPRVLGTGLIGMAATSVLGSVVFGPLGQYTVRGSTGTAFGLGYGSMIGLVFGLLAAVCSELRTTRAGRKRSDEAPRMRFFNPAATPVLTVVLTVAVGNQTSYLIGIPTGIAVGGLAGAAATRPWPIPRRRQPRSRLLRPRIDPVTAFATGLAVGLAYGTTNGVANGVAASIAGATVFGLMAGVLRPAAQGDFSSPRRQWHRDRERSLTVGLAAGVILGFALGFKNATAHGVLAGVVAGIAIGALITAACAIGMSDLWRTRLVFLQLRLRGAVPTGGTRILWHAYDQGVLRSQGPALAFRHLRLQKRLAATYRNGREREAERQMAS</sequence>
<keyword evidence="3" id="KW-1185">Reference proteome</keyword>